<dbReference type="GO" id="GO:0016705">
    <property type="term" value="F:oxidoreductase activity, acting on paired donors, with incorporation or reduction of molecular oxygen"/>
    <property type="evidence" value="ECO:0007669"/>
    <property type="project" value="InterPro"/>
</dbReference>
<dbReference type="AlphaFoldDB" id="A0A3R6Y1Y5"/>
<dbReference type="PANTHER" id="PTHR24286:SF24">
    <property type="entry name" value="LANOSTEROL 14-ALPHA DEMETHYLASE"/>
    <property type="match status" value="1"/>
</dbReference>
<evidence type="ECO:0000256" key="6">
    <source>
        <dbReference type="ARBA" id="ARBA00023004"/>
    </source>
</evidence>
<reference evidence="9 10" key="1">
    <citation type="submission" date="2018-08" db="EMBL/GenBank/DDBJ databases">
        <title>Aphanomyces genome sequencing and annotation.</title>
        <authorList>
            <person name="Minardi D."/>
            <person name="Oidtmann B."/>
            <person name="Van Der Giezen M."/>
            <person name="Studholme D.J."/>
        </authorList>
    </citation>
    <scope>NUCLEOTIDE SEQUENCE [LARGE SCALE GENOMIC DNA]</scope>
    <source>
        <strain evidence="9 10">NJM0002</strain>
    </source>
</reference>
<comment type="cofactor">
    <cofactor evidence="1">
        <name>heme</name>
        <dbReference type="ChEBI" id="CHEBI:30413"/>
    </cofactor>
</comment>
<protein>
    <recommendedName>
        <fullName evidence="8">Lipoxygenase domain-containing protein</fullName>
    </recommendedName>
</protein>
<evidence type="ECO:0000256" key="4">
    <source>
        <dbReference type="ARBA" id="ARBA00022723"/>
    </source>
</evidence>
<proteinExistence type="inferred from homology"/>
<dbReference type="GO" id="GO:0016702">
    <property type="term" value="F:oxidoreductase activity, acting on single donors with incorporation of molecular oxygen, incorporation of two atoms of oxygen"/>
    <property type="evidence" value="ECO:0007669"/>
    <property type="project" value="InterPro"/>
</dbReference>
<organism evidence="9 10">
    <name type="scientific">Aphanomyces invadans</name>
    <dbReference type="NCBI Taxonomy" id="157072"/>
    <lineage>
        <taxon>Eukaryota</taxon>
        <taxon>Sar</taxon>
        <taxon>Stramenopiles</taxon>
        <taxon>Oomycota</taxon>
        <taxon>Saprolegniomycetes</taxon>
        <taxon>Saprolegniales</taxon>
        <taxon>Verrucalvaceae</taxon>
        <taxon>Aphanomyces</taxon>
    </lineage>
</organism>
<evidence type="ECO:0000256" key="1">
    <source>
        <dbReference type="ARBA" id="ARBA00001971"/>
    </source>
</evidence>
<keyword evidence="7" id="KW-0503">Monooxygenase</keyword>
<dbReference type="GO" id="GO:0020037">
    <property type="term" value="F:heme binding"/>
    <property type="evidence" value="ECO:0007669"/>
    <property type="project" value="InterPro"/>
</dbReference>
<dbReference type="Gene3D" id="1.10.630.10">
    <property type="entry name" value="Cytochrome P450"/>
    <property type="match status" value="1"/>
</dbReference>
<evidence type="ECO:0000313" key="10">
    <source>
        <dbReference type="Proteomes" id="UP000285060"/>
    </source>
</evidence>
<dbReference type="GO" id="GO:0016125">
    <property type="term" value="P:sterol metabolic process"/>
    <property type="evidence" value="ECO:0007669"/>
    <property type="project" value="TreeGrafter"/>
</dbReference>
<dbReference type="InterPro" id="IPR036226">
    <property type="entry name" value="LipOase_C_sf"/>
</dbReference>
<keyword evidence="4" id="KW-0479">Metal-binding</keyword>
<keyword evidence="10" id="KW-1185">Reference proteome</keyword>
<dbReference type="PANTHER" id="PTHR24286">
    <property type="entry name" value="CYTOCHROME P450 26"/>
    <property type="match status" value="1"/>
</dbReference>
<dbReference type="Gene3D" id="1.20.245.10">
    <property type="entry name" value="Lipoxygenase-1, Domain 5"/>
    <property type="match status" value="1"/>
</dbReference>
<comment type="caution">
    <text evidence="9">The sequence shown here is derived from an EMBL/GenBank/DDBJ whole genome shotgun (WGS) entry which is preliminary data.</text>
</comment>
<dbReference type="VEuPathDB" id="FungiDB:H310_12720"/>
<evidence type="ECO:0000259" key="8">
    <source>
        <dbReference type="PROSITE" id="PS51393"/>
    </source>
</evidence>
<dbReference type="GO" id="GO:0005506">
    <property type="term" value="F:iron ion binding"/>
    <property type="evidence" value="ECO:0007669"/>
    <property type="project" value="InterPro"/>
</dbReference>
<dbReference type="InterPro" id="IPR001128">
    <property type="entry name" value="Cyt_P450"/>
</dbReference>
<gene>
    <name evidence="9" type="ORF">DYB32_009169</name>
</gene>
<comment type="similarity">
    <text evidence="2">Belongs to the cytochrome P450 family.</text>
</comment>
<dbReference type="Pfam" id="PF00067">
    <property type="entry name" value="p450"/>
    <property type="match status" value="1"/>
</dbReference>
<evidence type="ECO:0000256" key="7">
    <source>
        <dbReference type="ARBA" id="ARBA00023033"/>
    </source>
</evidence>
<accession>A0A3R6Y1Y5</accession>
<keyword evidence="6" id="KW-0408">Iron</keyword>
<dbReference type="GO" id="GO:0004497">
    <property type="term" value="F:monooxygenase activity"/>
    <property type="evidence" value="ECO:0007669"/>
    <property type="project" value="UniProtKB-KW"/>
</dbReference>
<evidence type="ECO:0000256" key="5">
    <source>
        <dbReference type="ARBA" id="ARBA00023002"/>
    </source>
</evidence>
<dbReference type="Pfam" id="PF00305">
    <property type="entry name" value="Lipoxygenase"/>
    <property type="match status" value="1"/>
</dbReference>
<feature type="domain" description="Lipoxygenase" evidence="8">
    <location>
        <begin position="717"/>
        <end position="863"/>
    </location>
</feature>
<dbReference type="SUPFAM" id="SSF48484">
    <property type="entry name" value="Lipoxigenase"/>
    <property type="match status" value="1"/>
</dbReference>
<dbReference type="EMBL" id="QUSY01001813">
    <property type="protein sequence ID" value="RHY23500.1"/>
    <property type="molecule type" value="Genomic_DNA"/>
</dbReference>
<evidence type="ECO:0000313" key="9">
    <source>
        <dbReference type="EMBL" id="RHY23500.1"/>
    </source>
</evidence>
<dbReference type="PROSITE" id="PS51393">
    <property type="entry name" value="LIPOXYGENASE_3"/>
    <property type="match status" value="1"/>
</dbReference>
<name>A0A3R6Y1Y5_9STRA</name>
<evidence type="ECO:0000256" key="3">
    <source>
        <dbReference type="ARBA" id="ARBA00022617"/>
    </source>
</evidence>
<dbReference type="InterPro" id="IPR013819">
    <property type="entry name" value="LipOase_C"/>
</dbReference>
<keyword evidence="5" id="KW-0560">Oxidoreductase</keyword>
<evidence type="ECO:0000256" key="2">
    <source>
        <dbReference type="ARBA" id="ARBA00010617"/>
    </source>
</evidence>
<dbReference type="Proteomes" id="UP000285060">
    <property type="component" value="Unassembled WGS sequence"/>
</dbReference>
<sequence length="996" mass="110551">MGNVTGHVQREREYVKTVIGFMKDPRTFMSASRNTYGDVFLFQSSLVNQKIAGLSGPEALQAFEARLADGSLVKTGALPSGVSDLLGPIMSVLDGEDHHRKKAGIMTAFTPQQLAKYLLVVRRIIQTEHARWAARGGVISITASSKELVFKLLLAVLYGIEGDFDEYRPLVDEFVASIRKSAVKASPEGKAARDTIMNDLVIPAIEAAKVRVAGGTPSPSALDHLVGLNQLADDDLGVEMFHVLFAGFGGLSCLATNLVTPLVTMPDVREKILDARDQFLSKYTGDTKWDHLEDLGYINQYILEVKRFFVAGPTQSFAKAAVAFDVVTSKGTFHIPKGCLVAAGLETTAFDAEVWPNPDNFDPSRFDNNDDLSALQFKLCPHGIGSTSNRRCAGETLTTLVCQALVVSLFDFTWNMVPGQDYELDENTSIPTPRGGLKAVGFRRRDAVTSYGVAGTDDDWTFLKLPEAKAIVSVHGGWGDSDGLFADPRLDLWTELMIKLIGKKQAKWNRPYADTALMLPKNKQPLVKLTLAQTSIQVPTEDEDWPTQSWVEVKQANFLRDHAPFKDDFVHKFLPGEDGERYVMSKVGHMWPRVNVHWNDRYSDRALELLVFNGLGSHLVQKLPTEDPTDGSYYGVLLNFMQVLDVRPGFAKYGADAFFDKQGKLIKIIRGDKTVKGCAWRRGEAEHVVHGQYTKTDVEWEYVKMCFRGSLQTKVTAVDHLLGIHVTVANYLVTASREQLAVNHPLRRLFKPFTFRTVSINFSAGRALFWPNGMLQRAYALTNSGMKQTWEYGLSHFVYAPFPDRVKAQQIDTFTLPFHQDGLDYWAIVFSFVSKYIDLYFADDAAIAGDTDVVNFWTYVTSVSPVPLPPVSKASLKDFIAQGIFLVSSMHNHLGTIAEYVSDPAFCPSAWVEGDHAAPPGNAVRLALIMTATGFTQPAITEDFSHVMLDNAAKDLVRTFTADLFKLIDVIDARNTTRVQPFQSFNPKTMEMAVSI</sequence>
<dbReference type="InterPro" id="IPR036396">
    <property type="entry name" value="Cyt_P450_sf"/>
</dbReference>
<dbReference type="SUPFAM" id="SSF48264">
    <property type="entry name" value="Cytochrome P450"/>
    <property type="match status" value="1"/>
</dbReference>
<keyword evidence="3" id="KW-0349">Heme</keyword>